<dbReference type="EMBL" id="UYRU01080339">
    <property type="protein sequence ID" value="VDN30948.1"/>
    <property type="molecule type" value="Genomic_DNA"/>
</dbReference>
<keyword evidence="1" id="KW-1133">Transmembrane helix</keyword>
<name>A0A3P7N6E5_DIBLA</name>
<evidence type="ECO:0000313" key="2">
    <source>
        <dbReference type="EMBL" id="VDN30948.1"/>
    </source>
</evidence>
<evidence type="ECO:0000313" key="3">
    <source>
        <dbReference type="Proteomes" id="UP000281553"/>
    </source>
</evidence>
<dbReference type="AlphaFoldDB" id="A0A3P7N6E5"/>
<organism evidence="2 3">
    <name type="scientific">Dibothriocephalus latus</name>
    <name type="common">Fish tapeworm</name>
    <name type="synonym">Diphyllobothrium latum</name>
    <dbReference type="NCBI Taxonomy" id="60516"/>
    <lineage>
        <taxon>Eukaryota</taxon>
        <taxon>Metazoa</taxon>
        <taxon>Spiralia</taxon>
        <taxon>Lophotrochozoa</taxon>
        <taxon>Platyhelminthes</taxon>
        <taxon>Cestoda</taxon>
        <taxon>Eucestoda</taxon>
        <taxon>Diphyllobothriidea</taxon>
        <taxon>Diphyllobothriidae</taxon>
        <taxon>Dibothriocephalus</taxon>
    </lineage>
</organism>
<keyword evidence="3" id="KW-1185">Reference proteome</keyword>
<keyword evidence="1" id="KW-0472">Membrane</keyword>
<reference evidence="2 3" key="1">
    <citation type="submission" date="2018-11" db="EMBL/GenBank/DDBJ databases">
        <authorList>
            <consortium name="Pathogen Informatics"/>
        </authorList>
    </citation>
    <scope>NUCLEOTIDE SEQUENCE [LARGE SCALE GENOMIC DNA]</scope>
</reference>
<accession>A0A3P7N6E5</accession>
<sequence>MLIGIYLFGNVFHPLYIGAFVAISLGLCLFASRDPIFKEDTNAKDDASA</sequence>
<feature type="transmembrane region" description="Helical" evidence="1">
    <location>
        <begin position="12"/>
        <end position="31"/>
    </location>
</feature>
<keyword evidence="1" id="KW-0812">Transmembrane</keyword>
<gene>
    <name evidence="2" type="ORF">DILT_LOCUS15652</name>
</gene>
<proteinExistence type="predicted"/>
<evidence type="ECO:0000256" key="1">
    <source>
        <dbReference type="SAM" id="Phobius"/>
    </source>
</evidence>
<protein>
    <submittedName>
        <fullName evidence="2">Uncharacterized protein</fullName>
    </submittedName>
</protein>
<dbReference type="Proteomes" id="UP000281553">
    <property type="component" value="Unassembled WGS sequence"/>
</dbReference>
<dbReference type="OrthoDB" id="429955at2759"/>